<feature type="transmembrane region" description="Helical" evidence="1">
    <location>
        <begin position="12"/>
        <end position="29"/>
    </location>
</feature>
<dbReference type="PANTHER" id="PTHR12277:SF81">
    <property type="entry name" value="PROTEIN ABHD13"/>
    <property type="match status" value="1"/>
</dbReference>
<dbReference type="SUPFAM" id="SSF53474">
    <property type="entry name" value="alpha/beta-Hydrolases"/>
    <property type="match status" value="1"/>
</dbReference>
<evidence type="ECO:0000259" key="2">
    <source>
        <dbReference type="Pfam" id="PF12146"/>
    </source>
</evidence>
<organism evidence="3">
    <name type="scientific">hydrothermal vent metagenome</name>
    <dbReference type="NCBI Taxonomy" id="652676"/>
    <lineage>
        <taxon>unclassified sequences</taxon>
        <taxon>metagenomes</taxon>
        <taxon>ecological metagenomes</taxon>
    </lineage>
</organism>
<protein>
    <recommendedName>
        <fullName evidence="2">Serine aminopeptidase S33 domain-containing protein</fullName>
    </recommendedName>
</protein>
<reference evidence="3" key="1">
    <citation type="submission" date="2016-10" db="EMBL/GenBank/DDBJ databases">
        <authorList>
            <person name="de Groot N.N."/>
        </authorList>
    </citation>
    <scope>NUCLEOTIDE SEQUENCE</scope>
</reference>
<evidence type="ECO:0000256" key="1">
    <source>
        <dbReference type="SAM" id="Phobius"/>
    </source>
</evidence>
<keyword evidence="1" id="KW-0472">Membrane</keyword>
<gene>
    <name evidence="3" type="ORF">MNB_SM-4-1348</name>
</gene>
<dbReference type="Pfam" id="PF12146">
    <property type="entry name" value="Hydrolase_4"/>
    <property type="match status" value="1"/>
</dbReference>
<dbReference type="EMBL" id="FPHF01000105">
    <property type="protein sequence ID" value="SFV68127.1"/>
    <property type="molecule type" value="Genomic_DNA"/>
</dbReference>
<keyword evidence="1" id="KW-1133">Transmembrane helix</keyword>
<dbReference type="InterPro" id="IPR029058">
    <property type="entry name" value="AB_hydrolase_fold"/>
</dbReference>
<dbReference type="Gene3D" id="3.40.50.1820">
    <property type="entry name" value="alpha/beta hydrolase"/>
    <property type="match status" value="1"/>
</dbReference>
<accession>A0A1W1CR13</accession>
<dbReference type="InterPro" id="IPR022742">
    <property type="entry name" value="Hydrolase_4"/>
</dbReference>
<evidence type="ECO:0000313" key="3">
    <source>
        <dbReference type="EMBL" id="SFV68127.1"/>
    </source>
</evidence>
<name>A0A1W1CR13_9ZZZZ</name>
<dbReference type="AlphaFoldDB" id="A0A1W1CR13"/>
<proteinExistence type="predicted"/>
<feature type="domain" description="Serine aminopeptidase S33" evidence="2">
    <location>
        <begin position="75"/>
        <end position="183"/>
    </location>
</feature>
<dbReference type="PANTHER" id="PTHR12277">
    <property type="entry name" value="ALPHA/BETA HYDROLASE DOMAIN-CONTAINING PROTEIN"/>
    <property type="match status" value="1"/>
</dbReference>
<keyword evidence="1" id="KW-0812">Transmembrane</keyword>
<sequence>MQTFITKLKMFFIVLASAYVTLIALIYAFQSNLVYFPSTNMNVSPKTVGLEYESIIFESNDNTKLHAWYIPKKDVRTTLFFLHGNAGNISHRLDSIKLFNSLGMNVFIFDYRGYGNSKGSVNEQNTYDDARSAWDYLLKNKNVKAEDIIIFGRSLGGAIAANLGSTLKPKGIILESTFTTLKEFASDVYPFVPEFSIHFKYETTKYLKDINYPVLVVHSEDDNIIPFKHGQAIFKNANEPKTFIKIRGDHNYGFFQSKDIYLDALKNFLLGLDRRSP</sequence>